<name>X0SLB3_9ZZZZ</name>
<dbReference type="Pfam" id="PF25729">
    <property type="entry name" value="crAss_MUZ_C"/>
    <property type="match status" value="1"/>
</dbReference>
<reference evidence="2" key="1">
    <citation type="journal article" date="2014" name="Front. Microbiol.">
        <title>High frequency of phylogenetically diverse reductive dehalogenase-homologous genes in deep subseafloor sedimentary metagenomes.</title>
        <authorList>
            <person name="Kawai M."/>
            <person name="Futagami T."/>
            <person name="Toyoda A."/>
            <person name="Takaki Y."/>
            <person name="Nishi S."/>
            <person name="Hori S."/>
            <person name="Arai W."/>
            <person name="Tsubouchi T."/>
            <person name="Morono Y."/>
            <person name="Uchiyama I."/>
            <person name="Ito T."/>
            <person name="Fujiyama A."/>
            <person name="Inagaki F."/>
            <person name="Takami H."/>
        </authorList>
    </citation>
    <scope>NUCLEOTIDE SEQUENCE</scope>
    <source>
        <strain evidence="2">Expedition CK06-06</strain>
    </source>
</reference>
<evidence type="ECO:0000313" key="2">
    <source>
        <dbReference type="EMBL" id="GAF81873.1"/>
    </source>
</evidence>
<comment type="caution">
    <text evidence="2">The sequence shown here is derived from an EMBL/GenBank/DDBJ whole genome shotgun (WGS) entry which is preliminary data.</text>
</comment>
<accession>X0SLB3</accession>
<proteinExistence type="predicted"/>
<dbReference type="AlphaFoldDB" id="X0SLB3"/>
<evidence type="ECO:0000259" key="1">
    <source>
        <dbReference type="Pfam" id="PF25729"/>
    </source>
</evidence>
<feature type="non-terminal residue" evidence="2">
    <location>
        <position position="1"/>
    </location>
</feature>
<dbReference type="EMBL" id="BARS01009950">
    <property type="protein sequence ID" value="GAF81873.1"/>
    <property type="molecule type" value="Genomic_DNA"/>
</dbReference>
<organism evidence="2">
    <name type="scientific">marine sediment metagenome</name>
    <dbReference type="NCBI Taxonomy" id="412755"/>
    <lineage>
        <taxon>unclassified sequences</taxon>
        <taxon>metagenomes</taxon>
        <taxon>ecological metagenomes</taxon>
    </lineage>
</organism>
<protein>
    <recommendedName>
        <fullName evidence="1">Crassvirus muzzle protein C-terminal domain-containing protein</fullName>
    </recommendedName>
</protein>
<gene>
    <name evidence="2" type="ORF">S01H1_18590</name>
</gene>
<feature type="domain" description="Crassvirus muzzle protein C-terminal" evidence="1">
    <location>
        <begin position="51"/>
        <end position="151"/>
    </location>
</feature>
<dbReference type="InterPro" id="IPR057888">
    <property type="entry name" value="crAss_MUZ_C"/>
</dbReference>
<sequence>EEATNGWVSFYDYKPSSGFSSQGKFFTTNGTSIWEHYVLQTKAAPPAPVLRNSFYDAASLPSTLKFVINPDPTRVKTFNTVNYEGTNGWEITSLVSDATGFDARGAGWDETIDTSSRIWSYDEGLYTEGGIPYRAGFDRKQNRYVAAIKNNSTQPIDGQVLIGPDSSGIKAYYATVIIKTDATTDPGKLKELFAVGATYGR</sequence>